<evidence type="ECO:0000256" key="3">
    <source>
        <dbReference type="ARBA" id="ARBA00023170"/>
    </source>
</evidence>
<dbReference type="PANTHER" id="PTHR24243:SF208">
    <property type="entry name" value="PYROKININ-1 RECEPTOR"/>
    <property type="match status" value="1"/>
</dbReference>
<comment type="caution">
    <text evidence="7">The sequence shown here is derived from an EMBL/GenBank/DDBJ whole genome shotgun (WGS) entry which is preliminary data.</text>
</comment>
<sequence>MRLGSKPSWFESVHFLAYFMAYSNSLWNPILYGGFNASFRQGFVRLFLCRRPSFSRGFSRSRDKNGEQTQSTGDDHVTEPDTIEDTV</sequence>
<dbReference type="GO" id="GO:0004930">
    <property type="term" value="F:G protein-coupled receptor activity"/>
    <property type="evidence" value="ECO:0007669"/>
    <property type="project" value="UniProtKB-KW"/>
</dbReference>
<proteinExistence type="predicted"/>
<dbReference type="GO" id="GO:0016020">
    <property type="term" value="C:membrane"/>
    <property type="evidence" value="ECO:0007669"/>
    <property type="project" value="UniProtKB-SubCell"/>
</dbReference>
<evidence type="ECO:0000256" key="4">
    <source>
        <dbReference type="ARBA" id="ARBA00023224"/>
    </source>
</evidence>
<accession>A0A6A4VWM2</accession>
<keyword evidence="6" id="KW-0812">Transmembrane</keyword>
<dbReference type="OrthoDB" id="6377508at2759"/>
<evidence type="ECO:0000313" key="7">
    <source>
        <dbReference type="EMBL" id="KAF0298585.1"/>
    </source>
</evidence>
<dbReference type="Gene3D" id="1.20.1070.10">
    <property type="entry name" value="Rhodopsin 7-helix transmembrane proteins"/>
    <property type="match status" value="1"/>
</dbReference>
<keyword evidence="8" id="KW-1185">Reference proteome</keyword>
<keyword evidence="6" id="KW-0472">Membrane</keyword>
<dbReference type="AlphaFoldDB" id="A0A6A4VWM2"/>
<keyword evidence="3" id="KW-0675">Receptor</keyword>
<feature type="transmembrane region" description="Helical" evidence="6">
    <location>
        <begin position="15"/>
        <end position="35"/>
    </location>
</feature>
<keyword evidence="6" id="KW-1133">Transmembrane helix</keyword>
<protein>
    <submittedName>
        <fullName evidence="7">Uncharacterized protein</fullName>
    </submittedName>
</protein>
<dbReference type="Proteomes" id="UP000440578">
    <property type="component" value="Unassembled WGS sequence"/>
</dbReference>
<evidence type="ECO:0000256" key="2">
    <source>
        <dbReference type="ARBA" id="ARBA00023040"/>
    </source>
</evidence>
<dbReference type="SUPFAM" id="SSF81321">
    <property type="entry name" value="Family A G protein-coupled receptor-like"/>
    <property type="match status" value="1"/>
</dbReference>
<evidence type="ECO:0000313" key="8">
    <source>
        <dbReference type="Proteomes" id="UP000440578"/>
    </source>
</evidence>
<evidence type="ECO:0000256" key="5">
    <source>
        <dbReference type="SAM" id="MobiDB-lite"/>
    </source>
</evidence>
<keyword evidence="2" id="KW-0297">G-protein coupled receptor</keyword>
<feature type="region of interest" description="Disordered" evidence="5">
    <location>
        <begin position="55"/>
        <end position="87"/>
    </location>
</feature>
<dbReference type="PANTHER" id="PTHR24243">
    <property type="entry name" value="G-PROTEIN COUPLED RECEPTOR"/>
    <property type="match status" value="1"/>
</dbReference>
<evidence type="ECO:0000256" key="1">
    <source>
        <dbReference type="ARBA" id="ARBA00004141"/>
    </source>
</evidence>
<evidence type="ECO:0000256" key="6">
    <source>
        <dbReference type="SAM" id="Phobius"/>
    </source>
</evidence>
<organism evidence="7 8">
    <name type="scientific">Amphibalanus amphitrite</name>
    <name type="common">Striped barnacle</name>
    <name type="synonym">Balanus amphitrite</name>
    <dbReference type="NCBI Taxonomy" id="1232801"/>
    <lineage>
        <taxon>Eukaryota</taxon>
        <taxon>Metazoa</taxon>
        <taxon>Ecdysozoa</taxon>
        <taxon>Arthropoda</taxon>
        <taxon>Crustacea</taxon>
        <taxon>Multicrustacea</taxon>
        <taxon>Cirripedia</taxon>
        <taxon>Thoracica</taxon>
        <taxon>Thoracicalcarea</taxon>
        <taxon>Balanomorpha</taxon>
        <taxon>Balanoidea</taxon>
        <taxon>Balanidae</taxon>
        <taxon>Amphibalaninae</taxon>
        <taxon>Amphibalanus</taxon>
    </lineage>
</organism>
<dbReference type="EMBL" id="VIIS01001425">
    <property type="protein sequence ID" value="KAF0298585.1"/>
    <property type="molecule type" value="Genomic_DNA"/>
</dbReference>
<keyword evidence="4" id="KW-0807">Transducer</keyword>
<name>A0A6A4VWM2_AMPAM</name>
<reference evidence="7 8" key="1">
    <citation type="submission" date="2019-07" db="EMBL/GenBank/DDBJ databases">
        <title>Draft genome assembly of a fouling barnacle, Amphibalanus amphitrite (Darwin, 1854): The first reference genome for Thecostraca.</title>
        <authorList>
            <person name="Kim W."/>
        </authorList>
    </citation>
    <scope>NUCLEOTIDE SEQUENCE [LARGE SCALE GENOMIC DNA]</scope>
    <source>
        <strain evidence="7">SNU_AA5</strain>
        <tissue evidence="7">Soma without cirri and trophi</tissue>
    </source>
</reference>
<gene>
    <name evidence="7" type="ORF">FJT64_004069</name>
</gene>
<comment type="subcellular location">
    <subcellularLocation>
        <location evidence="1">Membrane</location>
        <topology evidence="1">Multi-pass membrane protein</topology>
    </subcellularLocation>
</comment>